<keyword evidence="3 7" id="KW-0812">Transmembrane</keyword>
<dbReference type="PIRSF" id="PIRSF002419">
    <property type="entry name" value="Tetraspanin"/>
    <property type="match status" value="1"/>
</dbReference>
<keyword evidence="6" id="KW-1015">Disulfide bond</keyword>
<keyword evidence="4 7" id="KW-1133">Transmembrane helix</keyword>
<proteinExistence type="inferred from homology"/>
<feature type="disulfide bond" evidence="6">
    <location>
        <begin position="147"/>
        <end position="166"/>
    </location>
</feature>
<dbReference type="InterPro" id="IPR000301">
    <property type="entry name" value="Tetraspanin_animals"/>
</dbReference>
<keyword evidence="8" id="KW-1185">Reference proteome</keyword>
<accession>A0A5K4FCU7</accession>
<dbReference type="InterPro" id="IPR018499">
    <property type="entry name" value="Tetraspanin/Peripherin"/>
</dbReference>
<dbReference type="Gene3D" id="1.10.1450.10">
    <property type="entry name" value="Tetraspanin"/>
    <property type="match status" value="1"/>
</dbReference>
<evidence type="ECO:0000313" key="9">
    <source>
        <dbReference type="WBParaSite" id="Smp_334970.1"/>
    </source>
</evidence>
<feature type="transmembrane region" description="Helical" evidence="7">
    <location>
        <begin position="83"/>
        <end position="109"/>
    </location>
</feature>
<evidence type="ECO:0000256" key="7">
    <source>
        <dbReference type="RuleBase" id="RU361218"/>
    </source>
</evidence>
<name>A0A5K4FCU7_SCHMA</name>
<dbReference type="GO" id="GO:0005886">
    <property type="term" value="C:plasma membrane"/>
    <property type="evidence" value="ECO:0007669"/>
    <property type="project" value="TreeGrafter"/>
</dbReference>
<evidence type="ECO:0000313" key="8">
    <source>
        <dbReference type="Proteomes" id="UP000008854"/>
    </source>
</evidence>
<dbReference type="AlphaFoldDB" id="A0A5K4FCU7"/>
<dbReference type="InParanoid" id="A0A5K4FCU7"/>
<sequence>MMCISLSKEFWQKIFITLNTLFILFNIILLILGIITHDTLLKYTTILQAPVPVLIPMIIFTGCYGCIASFIGYIGLWKPMNLIALLHISSMCIVTLIEIAIATTSAVMYDQFYTTTHNALLDAVKWFYKNPQYEIEMDSLQNEFKCCGAESYFDYRKNGMNIPFSCMVGYLVYARGCTKVFTDYIQQYIIVFITLCFLFAIIQGIYLIISILMLNRSMNKKTLCI</sequence>
<evidence type="ECO:0000256" key="1">
    <source>
        <dbReference type="ARBA" id="ARBA00004141"/>
    </source>
</evidence>
<feature type="disulfide bond" evidence="6">
    <location>
        <begin position="146"/>
        <end position="177"/>
    </location>
</feature>
<keyword evidence="5 7" id="KW-0472">Membrane</keyword>
<feature type="transmembrane region" description="Helical" evidence="7">
    <location>
        <begin position="14"/>
        <end position="35"/>
    </location>
</feature>
<comment type="subcellular location">
    <subcellularLocation>
        <location evidence="1 7">Membrane</location>
        <topology evidence="1 7">Multi-pass membrane protein</topology>
    </subcellularLocation>
</comment>
<dbReference type="Proteomes" id="UP000008854">
    <property type="component" value="Unassembled WGS sequence"/>
</dbReference>
<dbReference type="CDD" id="cd03127">
    <property type="entry name" value="tetraspanin_LEL"/>
    <property type="match status" value="1"/>
</dbReference>
<organism evidence="8 9">
    <name type="scientific">Schistosoma mansoni</name>
    <name type="common">Blood fluke</name>
    <dbReference type="NCBI Taxonomy" id="6183"/>
    <lineage>
        <taxon>Eukaryota</taxon>
        <taxon>Metazoa</taxon>
        <taxon>Spiralia</taxon>
        <taxon>Lophotrochozoa</taxon>
        <taxon>Platyhelminthes</taxon>
        <taxon>Trematoda</taxon>
        <taxon>Digenea</taxon>
        <taxon>Strigeidida</taxon>
        <taxon>Schistosomatoidea</taxon>
        <taxon>Schistosomatidae</taxon>
        <taxon>Schistosoma</taxon>
    </lineage>
</organism>
<evidence type="ECO:0000256" key="6">
    <source>
        <dbReference type="PIRSR" id="PIRSR002419-1"/>
    </source>
</evidence>
<feature type="transmembrane region" description="Helical" evidence="7">
    <location>
        <begin position="188"/>
        <end position="214"/>
    </location>
</feature>
<evidence type="ECO:0000256" key="5">
    <source>
        <dbReference type="ARBA" id="ARBA00023136"/>
    </source>
</evidence>
<dbReference type="Pfam" id="PF00335">
    <property type="entry name" value="Tetraspanin"/>
    <property type="match status" value="1"/>
</dbReference>
<feature type="transmembrane region" description="Helical" evidence="7">
    <location>
        <begin position="55"/>
        <end position="76"/>
    </location>
</feature>
<reference evidence="8" key="1">
    <citation type="journal article" date="2012" name="PLoS Negl. Trop. Dis.">
        <title>A systematically improved high quality genome and transcriptome of the human blood fluke Schistosoma mansoni.</title>
        <authorList>
            <person name="Protasio A.V."/>
            <person name="Tsai I.J."/>
            <person name="Babbage A."/>
            <person name="Nichol S."/>
            <person name="Hunt M."/>
            <person name="Aslett M.A."/>
            <person name="De Silva N."/>
            <person name="Velarde G.S."/>
            <person name="Anderson T.J."/>
            <person name="Clark R.C."/>
            <person name="Davidson C."/>
            <person name="Dillon G.P."/>
            <person name="Holroyd N.E."/>
            <person name="LoVerde P.T."/>
            <person name="Lloyd C."/>
            <person name="McQuillan J."/>
            <person name="Oliveira G."/>
            <person name="Otto T.D."/>
            <person name="Parker-Manuel S.J."/>
            <person name="Quail M.A."/>
            <person name="Wilson R.A."/>
            <person name="Zerlotini A."/>
            <person name="Dunne D.W."/>
            <person name="Berriman M."/>
        </authorList>
    </citation>
    <scope>NUCLEOTIDE SEQUENCE [LARGE SCALE GENOMIC DNA]</scope>
    <source>
        <strain evidence="8">Puerto Rican</strain>
    </source>
</reference>
<dbReference type="InterPro" id="IPR008952">
    <property type="entry name" value="Tetraspanin_EC2_sf"/>
</dbReference>
<comment type="similarity">
    <text evidence="2 7">Belongs to the tetraspanin (TM4SF) family.</text>
</comment>
<reference evidence="9" key="2">
    <citation type="submission" date="2019-11" db="UniProtKB">
        <authorList>
            <consortium name="WormBaseParasite"/>
        </authorList>
    </citation>
    <scope>IDENTIFICATION</scope>
    <source>
        <strain evidence="9">Puerto Rican</strain>
    </source>
</reference>
<dbReference type="WBParaSite" id="Smp_334970.1">
    <property type="protein sequence ID" value="Smp_334970.1"/>
    <property type="gene ID" value="Smp_334970"/>
</dbReference>
<dbReference type="PANTHER" id="PTHR19282">
    <property type="entry name" value="TETRASPANIN"/>
    <property type="match status" value="1"/>
</dbReference>
<protein>
    <recommendedName>
        <fullName evidence="7">Tetraspanin</fullName>
    </recommendedName>
</protein>
<dbReference type="PANTHER" id="PTHR19282:SF515">
    <property type="entry name" value="TETRASPANIN"/>
    <property type="match status" value="1"/>
</dbReference>
<dbReference type="FunCoup" id="A0A5K4FCU7">
    <property type="interactions" value="18"/>
</dbReference>
<evidence type="ECO:0000256" key="2">
    <source>
        <dbReference type="ARBA" id="ARBA00006840"/>
    </source>
</evidence>
<dbReference type="SUPFAM" id="SSF48652">
    <property type="entry name" value="Tetraspanin"/>
    <property type="match status" value="1"/>
</dbReference>
<evidence type="ECO:0000256" key="4">
    <source>
        <dbReference type="ARBA" id="ARBA00022989"/>
    </source>
</evidence>
<evidence type="ECO:0000256" key="3">
    <source>
        <dbReference type="ARBA" id="ARBA00022692"/>
    </source>
</evidence>